<protein>
    <submittedName>
        <fullName evidence="1">Uncharacterized protein</fullName>
    </submittedName>
</protein>
<dbReference type="InterPro" id="IPR001394">
    <property type="entry name" value="Peptidase_C19_UCH"/>
</dbReference>
<dbReference type="GO" id="GO:0016477">
    <property type="term" value="P:cell migration"/>
    <property type="evidence" value="ECO:0007669"/>
    <property type="project" value="TreeGrafter"/>
</dbReference>
<dbReference type="GO" id="GO:0005634">
    <property type="term" value="C:nucleus"/>
    <property type="evidence" value="ECO:0007669"/>
    <property type="project" value="TreeGrafter"/>
</dbReference>
<name>A0A183P1A9_9TREM</name>
<keyword evidence="2" id="KW-1185">Reference proteome</keyword>
<dbReference type="PROSITE" id="PS00972">
    <property type="entry name" value="USP_1"/>
    <property type="match status" value="1"/>
</dbReference>
<evidence type="ECO:0000313" key="2">
    <source>
        <dbReference type="Proteomes" id="UP000269396"/>
    </source>
</evidence>
<dbReference type="STRING" id="31246.A0A183P1A9"/>
<dbReference type="Gene3D" id="3.90.70.10">
    <property type="entry name" value="Cysteine proteinases"/>
    <property type="match status" value="1"/>
</dbReference>
<dbReference type="AlphaFoldDB" id="A0A183P1A9"/>
<evidence type="ECO:0000313" key="1">
    <source>
        <dbReference type="EMBL" id="VDP43200.1"/>
    </source>
</evidence>
<dbReference type="InterPro" id="IPR038765">
    <property type="entry name" value="Papain-like_cys_pep_sf"/>
</dbReference>
<dbReference type="PANTHER" id="PTHR24006:SF925">
    <property type="entry name" value="UBIQUITINYL HYDROLASE 1"/>
    <property type="match status" value="1"/>
</dbReference>
<feature type="non-terminal residue" evidence="1">
    <location>
        <position position="1"/>
    </location>
</feature>
<proteinExistence type="predicted"/>
<dbReference type="InterPro" id="IPR018200">
    <property type="entry name" value="USP_CS"/>
</dbReference>
<organism evidence="1 2">
    <name type="scientific">Schistosoma mattheei</name>
    <dbReference type="NCBI Taxonomy" id="31246"/>
    <lineage>
        <taxon>Eukaryota</taxon>
        <taxon>Metazoa</taxon>
        <taxon>Spiralia</taxon>
        <taxon>Lophotrochozoa</taxon>
        <taxon>Platyhelminthes</taxon>
        <taxon>Trematoda</taxon>
        <taxon>Digenea</taxon>
        <taxon>Strigeidida</taxon>
        <taxon>Schistosomatoidea</taxon>
        <taxon>Schistosomatidae</taxon>
        <taxon>Schistosoma</taxon>
    </lineage>
</organism>
<dbReference type="InterPro" id="IPR028889">
    <property type="entry name" value="USP"/>
</dbReference>
<dbReference type="GO" id="GO:0016579">
    <property type="term" value="P:protein deubiquitination"/>
    <property type="evidence" value="ECO:0007669"/>
    <property type="project" value="InterPro"/>
</dbReference>
<sequence length="562" mass="64582">ITDRQLGSCETPISYPSVDITPPIFHCATTAESTDQSSSLNKEWIRFTAGLRPDTIVHHFHDMSIEDKDSLICGHLRICKSLYQCFLDSTNSSLQLLASEDYTDQLFDQMKQISGQIKDFPMNIVNSGNRNNNDNDLVEFLLFPASKQYNEIRKSTICSQINNQHHIVNYDYNNINDNIINHNSYSPLSTSHLSCSRKLMNSTFDFLLSITQCNSLNSQLLTTMLPMNFNWNYNFGLNSNNSTSLLSSSSIFSDHIDKNNWTNNDYSNYNRNDNDISITHRFVGLKNGGATCYMNSIIQQLFTLDPIRDCVLSANPESLLLDYKLLIDKEASKVINTSTALTTLPISSDDIADNICQQRLNEELKNNTVTTTTTTHDDQTSKESEFQPLSKEKIHHLNVLYHMQTIFGHLAYSRVKYYAPVEFWRHFKFRAEAVHVGEQHDALEFFQILGNDLDEALELCKLPKIVEVVLGGKFADQKICLDCPHRYTSYESFTTLNVDILDHRNLIDSLEQYVKGELLEGDNAYHCRMCNKKIPILKRMCIQKLPLVLTIQLKRFDYDWER</sequence>
<dbReference type="InterPro" id="IPR050164">
    <property type="entry name" value="Peptidase_C19"/>
</dbReference>
<dbReference type="Pfam" id="PF00443">
    <property type="entry name" value="UCH"/>
    <property type="match status" value="1"/>
</dbReference>
<dbReference type="Proteomes" id="UP000269396">
    <property type="component" value="Unassembled WGS sequence"/>
</dbReference>
<dbReference type="GO" id="GO:0005829">
    <property type="term" value="C:cytosol"/>
    <property type="evidence" value="ECO:0007669"/>
    <property type="project" value="TreeGrafter"/>
</dbReference>
<dbReference type="PROSITE" id="PS50235">
    <property type="entry name" value="USP_3"/>
    <property type="match status" value="1"/>
</dbReference>
<dbReference type="GO" id="GO:0004843">
    <property type="term" value="F:cysteine-type deubiquitinase activity"/>
    <property type="evidence" value="ECO:0007669"/>
    <property type="project" value="InterPro"/>
</dbReference>
<dbReference type="PANTHER" id="PTHR24006">
    <property type="entry name" value="UBIQUITIN CARBOXYL-TERMINAL HYDROLASE"/>
    <property type="match status" value="1"/>
</dbReference>
<accession>A0A183P1A9</accession>
<dbReference type="SUPFAM" id="SSF54001">
    <property type="entry name" value="Cysteine proteinases"/>
    <property type="match status" value="1"/>
</dbReference>
<gene>
    <name evidence="1" type="ORF">SMTD_LOCUS8145</name>
</gene>
<dbReference type="EMBL" id="UZAL01028717">
    <property type="protein sequence ID" value="VDP43200.1"/>
    <property type="molecule type" value="Genomic_DNA"/>
</dbReference>
<reference evidence="1 2" key="1">
    <citation type="submission" date="2018-11" db="EMBL/GenBank/DDBJ databases">
        <authorList>
            <consortium name="Pathogen Informatics"/>
        </authorList>
    </citation>
    <scope>NUCLEOTIDE SEQUENCE [LARGE SCALE GENOMIC DNA]</scope>
    <source>
        <strain>Denwood</strain>
        <strain evidence="2">Zambia</strain>
    </source>
</reference>